<sequence>MSIARQLHATLQRARLIREAATLQCSTMRGDRSADLFEFTFRDGSTITLERNRVSMR</sequence>
<evidence type="ECO:0000313" key="1">
    <source>
        <dbReference type="EMBL" id="XAI70653.1"/>
    </source>
</evidence>
<proteinExistence type="predicted"/>
<organism evidence="1">
    <name type="scientific">Pseudomonas phage Touem01</name>
    <dbReference type="NCBI Taxonomy" id="3138548"/>
    <lineage>
        <taxon>Viruses</taxon>
    </lineage>
</organism>
<protein>
    <submittedName>
        <fullName evidence="1">Uncharacterized protein</fullName>
    </submittedName>
</protein>
<dbReference type="EMBL" id="PP179325">
    <property type="protein sequence ID" value="XAI70653.1"/>
    <property type="molecule type" value="Genomic_DNA"/>
</dbReference>
<gene>
    <name evidence="1" type="ORF">Touem01_00124</name>
</gene>
<name>A0AAU6W2S0_9VIRU</name>
<accession>A0AAU6W2S0</accession>
<reference evidence="1" key="1">
    <citation type="journal article" date="2024" name="J. Gen. Virol.">
        <title>Novel phages of Pseudomonas syringae unveil numerous potential auxiliary metabolic genes.</title>
        <authorList>
            <person name="Feltin C."/>
            <person name="Garneau J.R."/>
            <person name="Morris C.E."/>
            <person name="Berard A."/>
            <person name="Torres-Barcelo C."/>
        </authorList>
    </citation>
    <scope>NUCLEOTIDE SEQUENCE</scope>
</reference>